<accession>A0ABW3JZD6</accession>
<gene>
    <name evidence="3" type="ORF">ACFQ21_06200</name>
</gene>
<dbReference type="CDD" id="cd15482">
    <property type="entry name" value="Sialidase_non-viral"/>
    <property type="match status" value="2"/>
</dbReference>
<dbReference type="SUPFAM" id="SSF50939">
    <property type="entry name" value="Sialidases"/>
    <property type="match status" value="1"/>
</dbReference>
<keyword evidence="3" id="KW-0326">Glycosidase</keyword>
<dbReference type="Proteomes" id="UP001597112">
    <property type="component" value="Unassembled WGS sequence"/>
</dbReference>
<dbReference type="EC" id="3.2.1.-" evidence="3"/>
<organism evidence="3 4">
    <name type="scientific">Ohtaekwangia kribbensis</name>
    <dbReference type="NCBI Taxonomy" id="688913"/>
    <lineage>
        <taxon>Bacteria</taxon>
        <taxon>Pseudomonadati</taxon>
        <taxon>Bacteroidota</taxon>
        <taxon>Cytophagia</taxon>
        <taxon>Cytophagales</taxon>
        <taxon>Fulvivirgaceae</taxon>
        <taxon>Ohtaekwangia</taxon>
    </lineage>
</organism>
<feature type="chain" id="PRO_5046990737" evidence="2">
    <location>
        <begin position="20"/>
        <end position="408"/>
    </location>
</feature>
<dbReference type="InterPro" id="IPR036278">
    <property type="entry name" value="Sialidase_sf"/>
</dbReference>
<name>A0ABW3JZD6_9BACT</name>
<evidence type="ECO:0000256" key="1">
    <source>
        <dbReference type="SAM" id="MobiDB-lite"/>
    </source>
</evidence>
<evidence type="ECO:0000313" key="3">
    <source>
        <dbReference type="EMBL" id="MFD0998889.1"/>
    </source>
</evidence>
<comment type="caution">
    <text evidence="3">The sequence shown here is derived from an EMBL/GenBank/DDBJ whole genome shotgun (WGS) entry which is preliminary data.</text>
</comment>
<feature type="compositionally biased region" description="Polar residues" evidence="1">
    <location>
        <begin position="167"/>
        <end position="185"/>
    </location>
</feature>
<dbReference type="GO" id="GO:0016798">
    <property type="term" value="F:hydrolase activity, acting on glycosyl bonds"/>
    <property type="evidence" value="ECO:0007669"/>
    <property type="project" value="UniProtKB-KW"/>
</dbReference>
<evidence type="ECO:0000256" key="2">
    <source>
        <dbReference type="SAM" id="SignalP"/>
    </source>
</evidence>
<dbReference type="Gene3D" id="2.120.10.10">
    <property type="match status" value="2"/>
</dbReference>
<keyword evidence="3" id="KW-0378">Hydrolase</keyword>
<feature type="signal peptide" evidence="2">
    <location>
        <begin position="1"/>
        <end position="19"/>
    </location>
</feature>
<keyword evidence="2" id="KW-0732">Signal</keyword>
<reference evidence="4" key="1">
    <citation type="journal article" date="2019" name="Int. J. Syst. Evol. Microbiol.">
        <title>The Global Catalogue of Microorganisms (GCM) 10K type strain sequencing project: providing services to taxonomists for standard genome sequencing and annotation.</title>
        <authorList>
            <consortium name="The Broad Institute Genomics Platform"/>
            <consortium name="The Broad Institute Genome Sequencing Center for Infectious Disease"/>
            <person name="Wu L."/>
            <person name="Ma J."/>
        </authorList>
    </citation>
    <scope>NUCLEOTIDE SEQUENCE [LARGE SCALE GENOMIC DNA]</scope>
    <source>
        <strain evidence="4">CCUG 58938</strain>
    </source>
</reference>
<protein>
    <submittedName>
        <fullName evidence="3">Sialidase family protein</fullName>
        <ecNumber evidence="3">3.2.1.-</ecNumber>
    </submittedName>
</protein>
<dbReference type="RefSeq" id="WP_377576342.1">
    <property type="nucleotide sequence ID" value="NZ_JBHTKA010000001.1"/>
</dbReference>
<sequence>MYKVFATLLVLLNVVYSTAQVKNTQIVEAENSGNVSIAFNSKNSQYLTAALGNSIYYSIDGGATWERSAATFPAGEHSALIADTKGDLYYFLQTAEGGVHKIISYTSGDGGKSWSEGVPVNAESTKDQVAPSVTLDDKNNIYLTYTQFDKYISSDANCLSHVQLTTSSSGKKWSNPQELSQTPGNCTDDHNTVAGSMAVVSFDGKEYCTWSNQNKIYLDRSFNGKIWLTNDIAIIRQSEGCDENVTGDKRCATVPVISTDRSKGSYKGSLYLVWSDWMRSDQDVLFVRSHNFGDNWTSLLKINDVEAGHQYSPWLAVDQTTGYIYILYFNRNEEGMTDIYMSYSVDGGSSFKNVKVSESAFKTESASNVSCHIAAGKGTIVSAWTRIEQGKTTVLTTVIKHDDLAKMK</sequence>
<keyword evidence="4" id="KW-1185">Reference proteome</keyword>
<evidence type="ECO:0000313" key="4">
    <source>
        <dbReference type="Proteomes" id="UP001597112"/>
    </source>
</evidence>
<feature type="region of interest" description="Disordered" evidence="1">
    <location>
        <begin position="167"/>
        <end position="187"/>
    </location>
</feature>
<proteinExistence type="predicted"/>
<dbReference type="EMBL" id="JBHTKA010000001">
    <property type="protein sequence ID" value="MFD0998889.1"/>
    <property type="molecule type" value="Genomic_DNA"/>
</dbReference>